<protein>
    <submittedName>
        <fullName evidence="1">Uncharacterized protein</fullName>
    </submittedName>
</protein>
<reference evidence="1" key="2">
    <citation type="journal article" date="2015" name="Data Brief">
        <title>Shoot transcriptome of the giant reed, Arundo donax.</title>
        <authorList>
            <person name="Barrero R.A."/>
            <person name="Guerrero F.D."/>
            <person name="Moolhuijzen P."/>
            <person name="Goolsby J.A."/>
            <person name="Tidwell J."/>
            <person name="Bellgard S.E."/>
            <person name="Bellgard M.I."/>
        </authorList>
    </citation>
    <scope>NUCLEOTIDE SEQUENCE</scope>
    <source>
        <tissue evidence="1">Shoot tissue taken approximately 20 cm above the soil surface</tissue>
    </source>
</reference>
<proteinExistence type="predicted"/>
<sequence>MKVPQTHSTRVSKTSLSELGVVGGSFQQFYLNKLAT</sequence>
<accession>A0A0A9AZ61</accession>
<dbReference type="AlphaFoldDB" id="A0A0A9AZ61"/>
<name>A0A0A9AZ61_ARUDO</name>
<dbReference type="EMBL" id="GBRH01243705">
    <property type="protein sequence ID" value="JAD54190.1"/>
    <property type="molecule type" value="Transcribed_RNA"/>
</dbReference>
<reference evidence="1" key="1">
    <citation type="submission" date="2014-09" db="EMBL/GenBank/DDBJ databases">
        <authorList>
            <person name="Magalhaes I.L.F."/>
            <person name="Oliveira U."/>
            <person name="Santos F.R."/>
            <person name="Vidigal T.H.D.A."/>
            <person name="Brescovit A.D."/>
            <person name="Santos A.J."/>
        </authorList>
    </citation>
    <scope>NUCLEOTIDE SEQUENCE</scope>
    <source>
        <tissue evidence="1">Shoot tissue taken approximately 20 cm above the soil surface</tissue>
    </source>
</reference>
<evidence type="ECO:0000313" key="1">
    <source>
        <dbReference type="EMBL" id="JAD54190.1"/>
    </source>
</evidence>
<organism evidence="1">
    <name type="scientific">Arundo donax</name>
    <name type="common">Giant reed</name>
    <name type="synonym">Donax arundinaceus</name>
    <dbReference type="NCBI Taxonomy" id="35708"/>
    <lineage>
        <taxon>Eukaryota</taxon>
        <taxon>Viridiplantae</taxon>
        <taxon>Streptophyta</taxon>
        <taxon>Embryophyta</taxon>
        <taxon>Tracheophyta</taxon>
        <taxon>Spermatophyta</taxon>
        <taxon>Magnoliopsida</taxon>
        <taxon>Liliopsida</taxon>
        <taxon>Poales</taxon>
        <taxon>Poaceae</taxon>
        <taxon>PACMAD clade</taxon>
        <taxon>Arundinoideae</taxon>
        <taxon>Arundineae</taxon>
        <taxon>Arundo</taxon>
    </lineage>
</organism>